<dbReference type="InterPro" id="IPR051162">
    <property type="entry name" value="T4SS_component"/>
</dbReference>
<dbReference type="Gene3D" id="3.40.50.300">
    <property type="entry name" value="P-loop containing nucleotide triphosphate hydrolases"/>
    <property type="match status" value="2"/>
</dbReference>
<dbReference type="SUPFAM" id="SSF52540">
    <property type="entry name" value="P-loop containing nucleoside triphosphate hydrolases"/>
    <property type="match status" value="1"/>
</dbReference>
<evidence type="ECO:0000313" key="5">
    <source>
        <dbReference type="Proteomes" id="UP000242432"/>
    </source>
</evidence>
<keyword evidence="5" id="KW-1185">Reference proteome</keyword>
<feature type="coiled-coil region" evidence="1">
    <location>
        <begin position="427"/>
        <end position="461"/>
    </location>
</feature>
<sequence length="524" mass="58452">MITQDKKILIAKDDNKEVYLLSNMANRHGLITGATGTGKTVTLQTMAESFSQLGVPVFLSDVKGDLSGIAVKSSPSGKIVERIEKLQLRDLGYESRGFPVAFFDVYGEKGHPLRTTISSMGPLLLSRILNLNEVQSGLMHIVFRVADDNGMLLLDLKDLKAMLKHVSDEKAKYQEHYGNISSASVGAIQRGLLRLEDEGGDLFFGEPELNIEDLMQTDENGYGQINILESEKLINNPKIYSTVLLWLLSELYEKLPERGDKEKPLMVFFFDEAHLLFNDVEPSLLQKICQVVRLIRSKGVGVYFISQNPSDIPDEVLGQLGNKIQHALRAFTPKDQKSLKAAADSFRANPEFSTEKAIGELAVGEALVSFLDEKGSPQIVERSFIVPPQSQVGPIDDAQRKNLIRTSLLAGIYDTAVDRESAYEILTQKALADREEAQRAIEEKERQKQLVIQERQRIQEERLRMAQERHQAAMQRQSERASRSNPTVVDQIIRTTGRTITSSIGRSIGRTIVRGVLGSIFGSK</sequence>
<organism evidence="4 5">
    <name type="scientific">Succinivibrio dextrinosolvens DSM 3072</name>
    <dbReference type="NCBI Taxonomy" id="1123324"/>
    <lineage>
        <taxon>Bacteria</taxon>
        <taxon>Pseudomonadati</taxon>
        <taxon>Pseudomonadota</taxon>
        <taxon>Gammaproteobacteria</taxon>
        <taxon>Aeromonadales</taxon>
        <taxon>Succinivibrionaceae</taxon>
        <taxon>Succinivibrio</taxon>
    </lineage>
</organism>
<dbReference type="RefSeq" id="WP_078928160.1">
    <property type="nucleotide sequence ID" value="NZ_FUXX01000006.1"/>
</dbReference>
<evidence type="ECO:0000256" key="2">
    <source>
        <dbReference type="SAM" id="MobiDB-lite"/>
    </source>
</evidence>
<evidence type="ECO:0000313" key="4">
    <source>
        <dbReference type="EMBL" id="SKA59058.1"/>
    </source>
</evidence>
<reference evidence="5" key="1">
    <citation type="submission" date="2017-02" db="EMBL/GenBank/DDBJ databases">
        <authorList>
            <person name="Varghese N."/>
            <person name="Submissions S."/>
        </authorList>
    </citation>
    <scope>NUCLEOTIDE SEQUENCE [LARGE SCALE GENOMIC DNA]</scope>
    <source>
        <strain evidence="5">DSM 3072</strain>
    </source>
</reference>
<dbReference type="PANTHER" id="PTHR30121:SF6">
    <property type="entry name" value="SLR6007 PROTEIN"/>
    <property type="match status" value="1"/>
</dbReference>
<accession>A0A1T4V2B7</accession>
<dbReference type="InterPro" id="IPR033186">
    <property type="entry name" value="HerA_C"/>
</dbReference>
<dbReference type="Pfam" id="PF05872">
    <property type="entry name" value="HerA_C"/>
    <property type="match status" value="1"/>
</dbReference>
<evidence type="ECO:0000256" key="1">
    <source>
        <dbReference type="SAM" id="Coils"/>
    </source>
</evidence>
<dbReference type="Proteomes" id="UP000242432">
    <property type="component" value="Unassembled WGS sequence"/>
</dbReference>
<dbReference type="EMBL" id="FUXX01000006">
    <property type="protein sequence ID" value="SKA59058.1"/>
    <property type="molecule type" value="Genomic_DNA"/>
</dbReference>
<protein>
    <recommendedName>
        <fullName evidence="3">Helicase HerA-like C-terminal domain-containing protein</fullName>
    </recommendedName>
</protein>
<feature type="region of interest" description="Disordered" evidence="2">
    <location>
        <begin position="467"/>
        <end position="487"/>
    </location>
</feature>
<dbReference type="InterPro" id="IPR027417">
    <property type="entry name" value="P-loop_NTPase"/>
</dbReference>
<dbReference type="AlphaFoldDB" id="A0A1T4V2B7"/>
<name>A0A1T4V2B7_9GAMM</name>
<feature type="compositionally biased region" description="Basic and acidic residues" evidence="2">
    <location>
        <begin position="467"/>
        <end position="482"/>
    </location>
</feature>
<evidence type="ECO:0000259" key="3">
    <source>
        <dbReference type="Pfam" id="PF05872"/>
    </source>
</evidence>
<feature type="domain" description="Helicase HerA-like C-terminal" evidence="3">
    <location>
        <begin position="9"/>
        <end position="522"/>
    </location>
</feature>
<dbReference type="PANTHER" id="PTHR30121">
    <property type="entry name" value="UNCHARACTERIZED PROTEIN YJGR-RELATED"/>
    <property type="match status" value="1"/>
</dbReference>
<gene>
    <name evidence="4" type="ORF">SAMN02745213_00589</name>
</gene>
<keyword evidence="1" id="KW-0175">Coiled coil</keyword>
<proteinExistence type="predicted"/>